<proteinExistence type="predicted"/>
<organism evidence="1 2">
    <name type="scientific">Melastoma candidum</name>
    <dbReference type="NCBI Taxonomy" id="119954"/>
    <lineage>
        <taxon>Eukaryota</taxon>
        <taxon>Viridiplantae</taxon>
        <taxon>Streptophyta</taxon>
        <taxon>Embryophyta</taxon>
        <taxon>Tracheophyta</taxon>
        <taxon>Spermatophyta</taxon>
        <taxon>Magnoliopsida</taxon>
        <taxon>eudicotyledons</taxon>
        <taxon>Gunneridae</taxon>
        <taxon>Pentapetalae</taxon>
        <taxon>rosids</taxon>
        <taxon>malvids</taxon>
        <taxon>Myrtales</taxon>
        <taxon>Melastomataceae</taxon>
        <taxon>Melastomatoideae</taxon>
        <taxon>Melastomateae</taxon>
        <taxon>Melastoma</taxon>
    </lineage>
</organism>
<protein>
    <submittedName>
        <fullName evidence="1">Uncharacterized protein</fullName>
    </submittedName>
</protein>
<accession>A0ACB9QIK3</accession>
<dbReference type="EMBL" id="CM042885">
    <property type="protein sequence ID" value="KAI4365697.1"/>
    <property type="molecule type" value="Genomic_DNA"/>
</dbReference>
<dbReference type="Proteomes" id="UP001057402">
    <property type="component" value="Chromosome 6"/>
</dbReference>
<name>A0ACB9QIK3_9MYRT</name>
<comment type="caution">
    <text evidence="1">The sequence shown here is derived from an EMBL/GenBank/DDBJ whole genome shotgun (WGS) entry which is preliminary data.</text>
</comment>
<reference evidence="2" key="1">
    <citation type="journal article" date="2023" name="Front. Plant Sci.">
        <title>Chromosomal-level genome assembly of Melastoma candidum provides insights into trichome evolution.</title>
        <authorList>
            <person name="Zhong Y."/>
            <person name="Wu W."/>
            <person name="Sun C."/>
            <person name="Zou P."/>
            <person name="Liu Y."/>
            <person name="Dai S."/>
            <person name="Zhou R."/>
        </authorList>
    </citation>
    <scope>NUCLEOTIDE SEQUENCE [LARGE SCALE GENOMIC DNA]</scope>
</reference>
<sequence length="538" mass="60227">MASVSESRSGGLFRGSSMWGQETCDSYLIFPGETSLADWLRALIYFLGLAYCFIGLSAITARFFRSMESVVKQTRKVVEIDPRTKLENVRYEKVWNYAIADITLLAFGTSFPQISLATIDALQNLGEQYAGGLGPGTLVGSAAFDLFPIHAVCVVVPKAGELKKISDLGVWLVELFWSFWAYFWLYVILEVWTPNVVTLWEALLTVLQFGLLLVHAYAQDKRWPYLSIPLGKNERPEEWVPEEADSYNHVDCLDDESPEIVQVSENENNIVDIFSIHSNNGSGPAYHSVPSSEVVESSRDQSFQKLNDVQLLSFWKQQFAEALTLEDKKLRKLDNIYLRHAKIFWQLLLAPWRLMFAFVPPYHIAHGWIAFISSLIFISGIAYVVTKLTDLISCVTGINAYVIAFTALAGGTSWPDLVASKIAAERQTTADSAIANIICSNSVNIYVGIGVPWLIDTAYNFIVYNEPLRIQNASGLSFSLLVFFVTSAGCIAVLILRRVTLGAELGGPRHWAWLTSVYFMMLWLIFVVLSSLKVSDII</sequence>
<keyword evidence="2" id="KW-1185">Reference proteome</keyword>
<evidence type="ECO:0000313" key="1">
    <source>
        <dbReference type="EMBL" id="KAI4365697.1"/>
    </source>
</evidence>
<gene>
    <name evidence="1" type="ORF">MLD38_021661</name>
</gene>
<evidence type="ECO:0000313" key="2">
    <source>
        <dbReference type="Proteomes" id="UP001057402"/>
    </source>
</evidence>